<dbReference type="InterPro" id="IPR016181">
    <property type="entry name" value="Acyl_CoA_acyltransferase"/>
</dbReference>
<evidence type="ECO:0000256" key="2">
    <source>
        <dbReference type="ARBA" id="ARBA00023315"/>
    </source>
</evidence>
<dbReference type="InterPro" id="IPR050832">
    <property type="entry name" value="Bact_Acetyltransf"/>
</dbReference>
<organism evidence="4 5">
    <name type="scientific">Erwinia typographi</name>
    <dbReference type="NCBI Taxonomy" id="371042"/>
    <lineage>
        <taxon>Bacteria</taxon>
        <taxon>Pseudomonadati</taxon>
        <taxon>Pseudomonadota</taxon>
        <taxon>Gammaproteobacteria</taxon>
        <taxon>Enterobacterales</taxon>
        <taxon>Erwiniaceae</taxon>
        <taxon>Erwinia</taxon>
    </lineage>
</organism>
<keyword evidence="2" id="KW-0012">Acyltransferase</keyword>
<dbReference type="STRING" id="371042.NG99_00245"/>
<dbReference type="eggNOG" id="COG0456">
    <property type="taxonomic scope" value="Bacteria"/>
</dbReference>
<evidence type="ECO:0000259" key="3">
    <source>
        <dbReference type="PROSITE" id="PS51186"/>
    </source>
</evidence>
<proteinExistence type="predicted"/>
<dbReference type="AlphaFoldDB" id="A0A0A3ZEL2"/>
<name>A0A0A3ZEL2_9GAMM</name>
<dbReference type="Proteomes" id="UP000030351">
    <property type="component" value="Unassembled WGS sequence"/>
</dbReference>
<accession>A0A0A3ZEL2</accession>
<evidence type="ECO:0000313" key="5">
    <source>
        <dbReference type="Proteomes" id="UP000030351"/>
    </source>
</evidence>
<dbReference type="PANTHER" id="PTHR43877">
    <property type="entry name" value="AMINOALKYLPHOSPHONATE N-ACETYLTRANSFERASE-RELATED-RELATED"/>
    <property type="match status" value="1"/>
</dbReference>
<evidence type="ECO:0000313" key="4">
    <source>
        <dbReference type="EMBL" id="KGT96056.1"/>
    </source>
</evidence>
<dbReference type="CDD" id="cd04301">
    <property type="entry name" value="NAT_SF"/>
    <property type="match status" value="1"/>
</dbReference>
<dbReference type="SUPFAM" id="SSF55729">
    <property type="entry name" value="Acyl-CoA N-acyltransferases (Nat)"/>
    <property type="match status" value="1"/>
</dbReference>
<dbReference type="PANTHER" id="PTHR43877:SF5">
    <property type="entry name" value="BLL8307 PROTEIN"/>
    <property type="match status" value="1"/>
</dbReference>
<reference evidence="4 5" key="1">
    <citation type="submission" date="2014-10" db="EMBL/GenBank/DDBJ databases">
        <title>Genome sequence of Erwinia typographi M043b.</title>
        <authorList>
            <person name="Chan K.-G."/>
            <person name="Tan W.-S."/>
        </authorList>
    </citation>
    <scope>NUCLEOTIDE SEQUENCE [LARGE SCALE GENOMIC DNA]</scope>
    <source>
        <strain evidence="4 5">M043b</strain>
    </source>
</reference>
<dbReference type="Pfam" id="PF00583">
    <property type="entry name" value="Acetyltransf_1"/>
    <property type="match status" value="1"/>
</dbReference>
<keyword evidence="1 4" id="KW-0808">Transferase</keyword>
<protein>
    <submittedName>
        <fullName evidence="4">GCN5 family acetyltransferase</fullName>
    </submittedName>
</protein>
<dbReference type="GO" id="GO:0016747">
    <property type="term" value="F:acyltransferase activity, transferring groups other than amino-acyl groups"/>
    <property type="evidence" value="ECO:0007669"/>
    <property type="project" value="InterPro"/>
</dbReference>
<gene>
    <name evidence="4" type="ORF">NG99_00245</name>
</gene>
<dbReference type="Gene3D" id="3.40.630.30">
    <property type="match status" value="1"/>
</dbReference>
<keyword evidence="5" id="KW-1185">Reference proteome</keyword>
<comment type="caution">
    <text evidence="4">The sequence shown here is derived from an EMBL/GenBank/DDBJ whole genome shotgun (WGS) entry which is preliminary data.</text>
</comment>
<dbReference type="InterPro" id="IPR000182">
    <property type="entry name" value="GNAT_dom"/>
</dbReference>
<dbReference type="EMBL" id="JRUQ01000004">
    <property type="protein sequence ID" value="KGT96056.1"/>
    <property type="molecule type" value="Genomic_DNA"/>
</dbReference>
<sequence>MTFSITEVGTDSAELMTLVSELDTFQSGLYPAESNHCLDLSAVKDEQICCVIMRDSKGMAIGCGAVVLQGAGIGEIKRVYIRPGYRGRKLGEKIIAYLEEYAVDSACHLLCLETGIHQEPAISLYLKCGYKTCEAFPPYAKDPLSVFMRKSLNAIS</sequence>
<feature type="domain" description="N-acetyltransferase" evidence="3">
    <location>
        <begin position="1"/>
        <end position="153"/>
    </location>
</feature>
<dbReference type="OrthoDB" id="9803233at2"/>
<dbReference type="PROSITE" id="PS51186">
    <property type="entry name" value="GNAT"/>
    <property type="match status" value="1"/>
</dbReference>
<evidence type="ECO:0000256" key="1">
    <source>
        <dbReference type="ARBA" id="ARBA00022679"/>
    </source>
</evidence>